<dbReference type="OrthoDB" id="9775208at2"/>
<keyword evidence="1" id="KW-0328">Glycosyltransferase</keyword>
<feature type="domain" description="Glycosyl transferase family 1" evidence="3">
    <location>
        <begin position="231"/>
        <end position="370"/>
    </location>
</feature>
<dbReference type="EMBL" id="AMXF01000019">
    <property type="protein sequence ID" value="ENO98191.1"/>
    <property type="molecule type" value="Genomic_DNA"/>
</dbReference>
<dbReference type="Proteomes" id="UP000013047">
    <property type="component" value="Unassembled WGS sequence"/>
</dbReference>
<feature type="domain" description="Glycosyltransferase subfamily 4-like N-terminal" evidence="4">
    <location>
        <begin position="106"/>
        <end position="213"/>
    </location>
</feature>
<evidence type="ECO:0000313" key="5">
    <source>
        <dbReference type="EMBL" id="ENO98191.1"/>
    </source>
</evidence>
<evidence type="ECO:0000259" key="4">
    <source>
        <dbReference type="Pfam" id="PF13579"/>
    </source>
</evidence>
<evidence type="ECO:0000256" key="2">
    <source>
        <dbReference type="ARBA" id="ARBA00022679"/>
    </source>
</evidence>
<dbReference type="InterPro" id="IPR001296">
    <property type="entry name" value="Glyco_trans_1"/>
</dbReference>
<evidence type="ECO:0000256" key="1">
    <source>
        <dbReference type="ARBA" id="ARBA00022676"/>
    </source>
</evidence>
<proteinExistence type="predicted"/>
<organism evidence="5 6">
    <name type="scientific">Thauera phenylacetica B4P</name>
    <dbReference type="NCBI Taxonomy" id="1234382"/>
    <lineage>
        <taxon>Bacteria</taxon>
        <taxon>Pseudomonadati</taxon>
        <taxon>Pseudomonadota</taxon>
        <taxon>Betaproteobacteria</taxon>
        <taxon>Rhodocyclales</taxon>
        <taxon>Zoogloeaceae</taxon>
        <taxon>Thauera</taxon>
    </lineage>
</organism>
<dbReference type="RefSeq" id="WP_004357890.1">
    <property type="nucleotide sequence ID" value="NZ_AMXF01000019.1"/>
</dbReference>
<protein>
    <submittedName>
        <fullName evidence="5">Polysaccharide biosynthesis protein</fullName>
    </submittedName>
</protein>
<dbReference type="Pfam" id="PF00534">
    <property type="entry name" value="Glycos_transf_1"/>
    <property type="match status" value="1"/>
</dbReference>
<evidence type="ECO:0000259" key="3">
    <source>
        <dbReference type="Pfam" id="PF00534"/>
    </source>
</evidence>
<comment type="caution">
    <text evidence="5">The sequence shown here is derived from an EMBL/GenBank/DDBJ whole genome shotgun (WGS) entry which is preliminary data.</text>
</comment>
<sequence length="377" mass="41925">MKNVLFITTSFPYPPGEQFIEDELCYWNADKDLSLSILPLLAKGVPRAVPENVQIDLGLARRNSRSIKAFNHLLALFSRYYWMELLQAYSLGRLSLPVARDCLRAVADMLRYKAALASIVERINGPVYIYSYWNNPASFAAALLRERGVVCKLFSRLHGYDLYEQRTKNNYHPLKRGLLGRFDKLLPVSAQGGRYLQDVYGLKREKIQVLPLGVSVPRAEAHASAAGCLNILSVSFCVSVKRIDKIVDAIGLLGQRCPRLQIGWVHIGGGAMFDEIKARAERVLTEQNIRWRFVGDLDKSKVLDFYQSNPVDVLVNSSDSEGVPVSIMEAMSFGVPAIAPDVGGVSELVDPNVGFLLPESPAPQQIADCLLLVKDKS</sequence>
<name>N6YV83_9RHOO</name>
<reference evidence="5 6" key="1">
    <citation type="submission" date="2012-09" db="EMBL/GenBank/DDBJ databases">
        <title>Draft Genome Sequences of 6 Strains from Genus Thauera.</title>
        <authorList>
            <person name="Liu B."/>
            <person name="Shapleigh J.P."/>
            <person name="Frostegard A.H."/>
        </authorList>
    </citation>
    <scope>NUCLEOTIDE SEQUENCE [LARGE SCALE GENOMIC DNA]</scope>
    <source>
        <strain evidence="5 6">B4P</strain>
    </source>
</reference>
<dbReference type="InterPro" id="IPR028098">
    <property type="entry name" value="Glyco_trans_4-like_N"/>
</dbReference>
<dbReference type="Pfam" id="PF13579">
    <property type="entry name" value="Glyco_trans_4_4"/>
    <property type="match status" value="1"/>
</dbReference>
<accession>N6YV83</accession>
<dbReference type="Gene3D" id="3.40.50.2000">
    <property type="entry name" value="Glycogen Phosphorylase B"/>
    <property type="match status" value="2"/>
</dbReference>
<keyword evidence="2" id="KW-0808">Transferase</keyword>
<dbReference type="PANTHER" id="PTHR12526">
    <property type="entry name" value="GLYCOSYLTRANSFERASE"/>
    <property type="match status" value="1"/>
</dbReference>
<gene>
    <name evidence="5" type="ORF">C667_05125</name>
</gene>
<dbReference type="PANTHER" id="PTHR12526:SF629">
    <property type="entry name" value="TEICHURONIC ACID BIOSYNTHESIS GLYCOSYLTRANSFERASE TUAH-RELATED"/>
    <property type="match status" value="1"/>
</dbReference>
<dbReference type="GO" id="GO:0016757">
    <property type="term" value="F:glycosyltransferase activity"/>
    <property type="evidence" value="ECO:0007669"/>
    <property type="project" value="UniProtKB-KW"/>
</dbReference>
<dbReference type="SUPFAM" id="SSF53756">
    <property type="entry name" value="UDP-Glycosyltransferase/glycogen phosphorylase"/>
    <property type="match status" value="1"/>
</dbReference>
<dbReference type="AlphaFoldDB" id="N6YV83"/>
<keyword evidence="6" id="KW-1185">Reference proteome</keyword>
<evidence type="ECO:0000313" key="6">
    <source>
        <dbReference type="Proteomes" id="UP000013047"/>
    </source>
</evidence>